<protein>
    <recommendedName>
        <fullName evidence="4">Calponin-homology (CH) domain-containing protein</fullName>
    </recommendedName>
</protein>
<reference evidence="2 3" key="1">
    <citation type="journal article" date="2021" name="MBio">
        <title>A New Model Trypanosomatid, Novymonas esmeraldas: Genomic Perception of Its 'Candidatus Pandoraea novymonadis' Endosymbiont.</title>
        <authorList>
            <person name="Zakharova A."/>
            <person name="Saura A."/>
            <person name="Butenko A."/>
            <person name="Podesvova L."/>
            <person name="Warmusova S."/>
            <person name="Kostygov A.Y."/>
            <person name="Nenarokova A."/>
            <person name="Lukes J."/>
            <person name="Opperdoes F.R."/>
            <person name="Yurchenko V."/>
        </authorList>
    </citation>
    <scope>NUCLEOTIDE SEQUENCE [LARGE SCALE GENOMIC DNA]</scope>
    <source>
        <strain evidence="2 3">E262AT.01</strain>
    </source>
</reference>
<gene>
    <name evidence="2" type="ORF">NESM_000669600</name>
</gene>
<feature type="compositionally biased region" description="Low complexity" evidence="1">
    <location>
        <begin position="558"/>
        <end position="619"/>
    </location>
</feature>
<dbReference type="EMBL" id="JAECZO010000099">
    <property type="protein sequence ID" value="KAK7197236.1"/>
    <property type="molecule type" value="Genomic_DNA"/>
</dbReference>
<feature type="region of interest" description="Disordered" evidence="1">
    <location>
        <begin position="534"/>
        <end position="628"/>
    </location>
</feature>
<name>A0AAW0EUG2_9TRYP</name>
<organism evidence="2 3">
    <name type="scientific">Novymonas esmeraldas</name>
    <dbReference type="NCBI Taxonomy" id="1808958"/>
    <lineage>
        <taxon>Eukaryota</taxon>
        <taxon>Discoba</taxon>
        <taxon>Euglenozoa</taxon>
        <taxon>Kinetoplastea</taxon>
        <taxon>Metakinetoplastina</taxon>
        <taxon>Trypanosomatida</taxon>
        <taxon>Trypanosomatidae</taxon>
        <taxon>Novymonas</taxon>
    </lineage>
</organism>
<evidence type="ECO:0008006" key="4">
    <source>
        <dbReference type="Google" id="ProtNLM"/>
    </source>
</evidence>
<evidence type="ECO:0000313" key="2">
    <source>
        <dbReference type="EMBL" id="KAK7197236.1"/>
    </source>
</evidence>
<accession>A0AAW0EUG2</accession>
<keyword evidence="3" id="KW-1185">Reference proteome</keyword>
<dbReference type="AlphaFoldDB" id="A0AAW0EUG2"/>
<comment type="caution">
    <text evidence="2">The sequence shown here is derived from an EMBL/GenBank/DDBJ whole genome shotgun (WGS) entry which is preliminary data.</text>
</comment>
<evidence type="ECO:0000256" key="1">
    <source>
        <dbReference type="SAM" id="MobiDB-lite"/>
    </source>
</evidence>
<evidence type="ECO:0000313" key="3">
    <source>
        <dbReference type="Proteomes" id="UP001430356"/>
    </source>
</evidence>
<feature type="compositionally biased region" description="Low complexity" evidence="1">
    <location>
        <begin position="537"/>
        <end position="549"/>
    </location>
</feature>
<dbReference type="Proteomes" id="UP001430356">
    <property type="component" value="Unassembled WGS sequence"/>
</dbReference>
<proteinExistence type="predicted"/>
<sequence>MGDIYAVAEDLVQELRVSLCEWGRTPDTLACVQRTATRKAEAEARGDASGCRVSPTAGPRWPAFAFTPLTTAPVTSAHFSSVEHRHPDTAATVGGATLVHQRRRSGEGRVLRSRPVAHVDANKVVTATEGSAAAALHSSVEGAAPTSTGCARASTSAKSHLSPLGRRLYADMQRRGSALLAAAHPTAVEWRRRSAGPQDAEVRRAVRDYLYRMNIISAMEVAEDATGAAPAPCALGDAVLNGAALCQLVATLLAEGGSGGGGGGGGAQASDPVPCRTPRTLDEVRVNYASALAALRDGAAETARERIPREAWTVTPEEVFRRASPAALLSLFVHLISAYLPAPEELPRWRPHLCWQPAADADAYAPLPALQLATAEAECGAFLHACGVLPDPAVHHLPGDECLLPAVTAAPFMAKWTGCVRRSDAPPSLCVPSVWPFLCNGVLLALLVRRCNRAEATSQEAAAPLFFANPRTTACCAANVAGALRAIHAAWATKLPSSVTSAESVAAVLRGHRMHLLRLLCDVRAAVDAGAPERGMSSASATHAGTAAGDCRTPSNRASLSSEAGAGAAKLTRSASSTQTASTAARGALPLSASPSPSSSRRPASPPLSAAHRSPAAPRRGAEPPVVRPPLGGGGLQCWLQHQLGTEYRHVAADGSFTVDLTTFAQQRPCLIFSDGVVLACLIARLERRRCGFLDCVQPAAKRAARLFNVRRCLEFLRHHAGVLFDLPLLDEALVEGRVDGVMAVLHGMRRHYGAAHTRPQQ</sequence>